<dbReference type="GeneID" id="88813434"/>
<dbReference type="InterPro" id="IPR013670">
    <property type="entry name" value="EcoEI_R_C_dom"/>
</dbReference>
<dbReference type="RefSeq" id="WP_214813980.1">
    <property type="nucleotide sequence ID" value="NZ_CP075899.1"/>
</dbReference>
<feature type="region of interest" description="Disordered" evidence="1">
    <location>
        <begin position="559"/>
        <end position="593"/>
    </location>
</feature>
<dbReference type="Pfam" id="PF04851">
    <property type="entry name" value="ResIII"/>
    <property type="match status" value="1"/>
</dbReference>
<feature type="compositionally biased region" description="Acidic residues" evidence="1">
    <location>
        <begin position="562"/>
        <end position="574"/>
    </location>
</feature>
<dbReference type="InterPro" id="IPR001650">
    <property type="entry name" value="Helicase_C-like"/>
</dbReference>
<keyword evidence="3" id="KW-0378">Hydrolase</keyword>
<name>A0ABX8GEK7_EXIAC</name>
<dbReference type="Gene3D" id="3.40.50.300">
    <property type="entry name" value="P-loop containing nucleotide triphosphate hydrolases"/>
    <property type="match status" value="2"/>
</dbReference>
<keyword evidence="3" id="KW-0547">Nucleotide-binding</keyword>
<accession>A0ABX8GEK7</accession>
<dbReference type="CDD" id="cd18032">
    <property type="entry name" value="DEXHc_RE_I_III_res"/>
    <property type="match status" value="1"/>
</dbReference>
<dbReference type="Pfam" id="PF00271">
    <property type="entry name" value="Helicase_C"/>
    <property type="match status" value="1"/>
</dbReference>
<keyword evidence="3" id="KW-0067">ATP-binding</keyword>
<feature type="domain" description="Helicase ATP-binding" evidence="2">
    <location>
        <begin position="177"/>
        <end position="338"/>
    </location>
</feature>
<evidence type="ECO:0000313" key="3">
    <source>
        <dbReference type="EMBL" id="QWB31901.1"/>
    </source>
</evidence>
<dbReference type="EMBL" id="CP075899">
    <property type="protein sequence ID" value="QWB31901.1"/>
    <property type="molecule type" value="Genomic_DNA"/>
</dbReference>
<dbReference type="PROSITE" id="PS51192">
    <property type="entry name" value="HELICASE_ATP_BIND_1"/>
    <property type="match status" value="1"/>
</dbReference>
<dbReference type="SMART" id="SM00487">
    <property type="entry name" value="DEXDc"/>
    <property type="match status" value="1"/>
</dbReference>
<evidence type="ECO:0000256" key="1">
    <source>
        <dbReference type="SAM" id="MobiDB-lite"/>
    </source>
</evidence>
<dbReference type="Gene3D" id="3.90.1570.30">
    <property type="match status" value="1"/>
</dbReference>
<dbReference type="InterPro" id="IPR014001">
    <property type="entry name" value="Helicase_ATP-bd"/>
</dbReference>
<dbReference type="InterPro" id="IPR027417">
    <property type="entry name" value="P-loop_NTPase"/>
</dbReference>
<dbReference type="InterPro" id="IPR006935">
    <property type="entry name" value="Helicase/UvrB_N"/>
</dbReference>
<geneLocation type="plasmid" evidence="3 4">
    <name>p2</name>
</geneLocation>
<sequence length="784" mass="90249">MKSKGAMTEEDIKNKYITPAVVGAGWDMQTQIYFEHYFTDGRVIVRGNLTARAEGKRADYLLMHKSNYPLAIIEAKDNNHPVGGGMQQAIDYAEILDIPYAYSSNGDAFVEHNRLTGEERTIALSEFPSHDALWSRYQQDAGLSTEQKELIDEPYYFQLGDKTPRYYQRVAINRTLDAVAQGKNRIMLVMATGTGKTYTAFQIIYRLWKAGIKKRILFLADRNILVDQTMINDFKPFEKVMTKVENRVLDSSYEVYTALYQQLAGEDGTEPFRQFQPDFFDLVIIDEAHRGSAKEESRWRKVLDYFNGPNTTHIGLTATPKETKDTSNTTYFGEPLYTYSLKQGIDDGFLAPYKVIRVGLDRDLEGYRPEKGKVDMFGNEIEDREYNSTDFDRNLIIDGRTEEVAKRITEFLKKHDRYMKTIVFCANIDHAERMRSALVNLNADLVRENSKYIMRITGDTPEGKAQLDNFIDRSTQYPTIVTTSKLLTTGVDAKTCRLIVLDSNINSMTEFKQIIGRGTRLDPEFGKEYFTIMDFRNVSRLFADPAFDGDPVVVYEVPTDSELPDETNDPEGTSETDTTTFNLPGEQSDEDDYHTAPKKYRVNDVDVRIANERVYYYDVGGKLITENLIDYTKRNIRNEYATLEEFLRKWKSAEQKQSLLEELKKHGVLLEALFDHEPHLKGLDEFDLICHLAYDQKPLTKAERANNVKKRGYIYQYQDVAREVLELLLEKYQKEGVQEIDGTNVLELPEFQRFGSSLKIVKAFGGKKEYLSALKQLKDEIYIS</sequence>
<evidence type="ECO:0000259" key="2">
    <source>
        <dbReference type="PROSITE" id="PS51192"/>
    </source>
</evidence>
<dbReference type="NCBIfam" id="NF046051">
    <property type="entry name" value="restrict_EcoAI"/>
    <property type="match status" value="1"/>
</dbReference>
<keyword evidence="3" id="KW-0614">Plasmid</keyword>
<dbReference type="SUPFAM" id="SSF52540">
    <property type="entry name" value="P-loop containing nucleoside triphosphate hydrolases"/>
    <property type="match status" value="1"/>
</dbReference>
<dbReference type="PANTHER" id="PTHR47396">
    <property type="entry name" value="TYPE I RESTRICTION ENZYME ECOKI R PROTEIN"/>
    <property type="match status" value="1"/>
</dbReference>
<dbReference type="PANTHER" id="PTHR47396:SF1">
    <property type="entry name" value="ATP-DEPENDENT HELICASE IRC3-RELATED"/>
    <property type="match status" value="1"/>
</dbReference>
<gene>
    <name evidence="3" type="ORF">KKI46_17160</name>
</gene>
<evidence type="ECO:0000313" key="4">
    <source>
        <dbReference type="Proteomes" id="UP000679498"/>
    </source>
</evidence>
<reference evidence="3 4" key="1">
    <citation type="submission" date="2021-05" db="EMBL/GenBank/DDBJ databases">
        <title>Biocontrol using Exiguobacterium acetylicum SI17 against litchi downy blight caused by Peronophythora litchii.</title>
        <authorList>
            <person name="Zheng L."/>
        </authorList>
    </citation>
    <scope>NUCLEOTIDE SEQUENCE [LARGE SCALE GENOMIC DNA]</scope>
    <source>
        <strain evidence="3 4">SI17</strain>
        <plasmid evidence="3 4">p2</plasmid>
    </source>
</reference>
<keyword evidence="3" id="KW-0347">Helicase</keyword>
<organism evidence="3 4">
    <name type="scientific">Exiguobacterium acetylicum</name>
    <name type="common">Brevibacterium acetylicum</name>
    <dbReference type="NCBI Taxonomy" id="41170"/>
    <lineage>
        <taxon>Bacteria</taxon>
        <taxon>Bacillati</taxon>
        <taxon>Bacillota</taxon>
        <taxon>Bacilli</taxon>
        <taxon>Bacillales</taxon>
        <taxon>Bacillales Family XII. Incertae Sedis</taxon>
        <taxon>Exiguobacterium</taxon>
    </lineage>
</organism>
<dbReference type="InterPro" id="IPR050742">
    <property type="entry name" value="Helicase_Restrict-Modif_Enz"/>
</dbReference>
<dbReference type="Proteomes" id="UP000679498">
    <property type="component" value="Plasmid p2"/>
</dbReference>
<dbReference type="GO" id="GO:0004386">
    <property type="term" value="F:helicase activity"/>
    <property type="evidence" value="ECO:0007669"/>
    <property type="project" value="UniProtKB-KW"/>
</dbReference>
<keyword evidence="4" id="KW-1185">Reference proteome</keyword>
<protein>
    <submittedName>
        <fullName evidence="3">DEAD/DEAH box helicase family protein</fullName>
    </submittedName>
</protein>
<proteinExistence type="predicted"/>
<dbReference type="Pfam" id="PF08463">
    <property type="entry name" value="EcoEI_R_C"/>
    <property type="match status" value="1"/>
</dbReference>
<dbReference type="CDD" id="cd18799">
    <property type="entry name" value="SF2_C_EcoAI-like"/>
    <property type="match status" value="1"/>
</dbReference>